<name>A0A024GAU4_9STRA</name>
<reference evidence="1 2" key="1">
    <citation type="submission" date="2012-05" db="EMBL/GenBank/DDBJ databases">
        <title>Recombination and specialization in a pathogen metapopulation.</title>
        <authorList>
            <person name="Gardiner A."/>
            <person name="Kemen E."/>
            <person name="Schultz-Larsen T."/>
            <person name="MacLean D."/>
            <person name="Van Oosterhout C."/>
            <person name="Jones J.D.G."/>
        </authorList>
    </citation>
    <scope>NUCLEOTIDE SEQUENCE [LARGE SCALE GENOMIC DNA]</scope>
    <source>
        <strain evidence="1 2">Ac Nc2</strain>
    </source>
</reference>
<evidence type="ECO:0000313" key="2">
    <source>
        <dbReference type="Proteomes" id="UP000053237"/>
    </source>
</evidence>
<dbReference type="Proteomes" id="UP000053237">
    <property type="component" value="Unassembled WGS sequence"/>
</dbReference>
<protein>
    <submittedName>
        <fullName evidence="1">Uncharacterized protein</fullName>
    </submittedName>
</protein>
<dbReference type="EMBL" id="CAIX01000055">
    <property type="protein sequence ID" value="CCI43799.1"/>
    <property type="molecule type" value="Genomic_DNA"/>
</dbReference>
<comment type="caution">
    <text evidence="1">The sequence shown here is derived from an EMBL/GenBank/DDBJ whole genome shotgun (WGS) entry which is preliminary data.</text>
</comment>
<proteinExistence type="predicted"/>
<dbReference type="InParanoid" id="A0A024GAU4"/>
<dbReference type="AlphaFoldDB" id="A0A024GAU4"/>
<keyword evidence="2" id="KW-1185">Reference proteome</keyword>
<sequence>METKNACKNLNSILSYASHFSFHFLPMQQIHGHVLDGCANLYTYYCSTMIELQQREPRFTVYIYQLHVFLCTKDKSITKVIASDEYEFPARVSQVPSQSTLLPQG</sequence>
<evidence type="ECO:0000313" key="1">
    <source>
        <dbReference type="EMBL" id="CCI43799.1"/>
    </source>
</evidence>
<gene>
    <name evidence="1" type="ORF">BN9_045830</name>
</gene>
<organism evidence="1 2">
    <name type="scientific">Albugo candida</name>
    <dbReference type="NCBI Taxonomy" id="65357"/>
    <lineage>
        <taxon>Eukaryota</taxon>
        <taxon>Sar</taxon>
        <taxon>Stramenopiles</taxon>
        <taxon>Oomycota</taxon>
        <taxon>Peronosporomycetes</taxon>
        <taxon>Albuginales</taxon>
        <taxon>Albuginaceae</taxon>
        <taxon>Albugo</taxon>
    </lineage>
</organism>
<accession>A0A024GAU4</accession>